<sequence length="69" mass="8016">RQVEQEIRDTTLIKPDGITRQILRWELLLIYVQVTCYKAVSHTYVDFTVEQPLLVSTHIKGSGIVPLHR</sequence>
<dbReference type="AlphaFoldDB" id="A0A0B6ZFA3"/>
<proteinExistence type="predicted"/>
<name>A0A0B6ZFA3_9EUPU</name>
<gene>
    <name evidence="1" type="primary">ORF62125</name>
</gene>
<evidence type="ECO:0000313" key="1">
    <source>
        <dbReference type="EMBL" id="CEK67299.1"/>
    </source>
</evidence>
<reference evidence="1" key="1">
    <citation type="submission" date="2014-12" db="EMBL/GenBank/DDBJ databases">
        <title>Insight into the proteome of Arion vulgaris.</title>
        <authorList>
            <person name="Aradska J."/>
            <person name="Bulat T."/>
            <person name="Smidak R."/>
            <person name="Sarate P."/>
            <person name="Gangsoo J."/>
            <person name="Sialana F."/>
            <person name="Bilban M."/>
            <person name="Lubec G."/>
        </authorList>
    </citation>
    <scope>NUCLEOTIDE SEQUENCE</scope>
    <source>
        <tissue evidence="1">Skin</tissue>
    </source>
</reference>
<organism evidence="1">
    <name type="scientific">Arion vulgaris</name>
    <dbReference type="NCBI Taxonomy" id="1028688"/>
    <lineage>
        <taxon>Eukaryota</taxon>
        <taxon>Metazoa</taxon>
        <taxon>Spiralia</taxon>
        <taxon>Lophotrochozoa</taxon>
        <taxon>Mollusca</taxon>
        <taxon>Gastropoda</taxon>
        <taxon>Heterobranchia</taxon>
        <taxon>Euthyneura</taxon>
        <taxon>Panpulmonata</taxon>
        <taxon>Eupulmonata</taxon>
        <taxon>Stylommatophora</taxon>
        <taxon>Helicina</taxon>
        <taxon>Arionoidea</taxon>
        <taxon>Arionidae</taxon>
        <taxon>Arion</taxon>
    </lineage>
</organism>
<feature type="non-terminal residue" evidence="1">
    <location>
        <position position="1"/>
    </location>
</feature>
<protein>
    <submittedName>
        <fullName evidence="1">Uncharacterized protein</fullName>
    </submittedName>
</protein>
<accession>A0A0B6ZFA3</accession>
<dbReference type="EMBL" id="HACG01020434">
    <property type="protein sequence ID" value="CEK67299.1"/>
    <property type="molecule type" value="Transcribed_RNA"/>
</dbReference>